<name>A0ABU1S3Q0_9FLAO</name>
<evidence type="ECO:0000313" key="1">
    <source>
        <dbReference type="EMBL" id="MDR6845664.1"/>
    </source>
</evidence>
<protein>
    <submittedName>
        <fullName evidence="1">Uncharacterized protein YwgA</fullName>
    </submittedName>
</protein>
<gene>
    <name evidence="1" type="ORF">J2W95_002374</name>
</gene>
<sequence length="233" mass="27630">MKSINKELGFSFEDFEKGLMLAGYIMPKNVQEYNEREALENYEEENKPKNVYFKRVVLAAEIAYQLNNEPTLGRIKFQKLVYLCENAARMNLEGRYQKQAAGPFDNKFMHTIANEFKKNNWFAVEEVLNTGYKRSKYVPLENSEGYKKYYENYFGATNERIQYIIQLFRKMSTDNTELATTVFACHLELNARGSEISWDELKSLFYSWSDKKRRFPEKDVYASYEWLRSKGLL</sequence>
<comment type="caution">
    <text evidence="1">The sequence shown here is derived from an EMBL/GenBank/DDBJ whole genome shotgun (WGS) entry which is preliminary data.</text>
</comment>
<proteinExistence type="predicted"/>
<evidence type="ECO:0000313" key="2">
    <source>
        <dbReference type="Proteomes" id="UP001261871"/>
    </source>
</evidence>
<keyword evidence="2" id="KW-1185">Reference proteome</keyword>
<accession>A0ABU1S3Q0</accession>
<organism evidence="1 2">
    <name type="scientific">Flavobacterium granuli</name>
    <dbReference type="NCBI Taxonomy" id="280093"/>
    <lineage>
        <taxon>Bacteria</taxon>
        <taxon>Pseudomonadati</taxon>
        <taxon>Bacteroidota</taxon>
        <taxon>Flavobacteriia</taxon>
        <taxon>Flavobacteriales</taxon>
        <taxon>Flavobacteriaceae</taxon>
        <taxon>Flavobacterium</taxon>
    </lineage>
</organism>
<reference evidence="1 2" key="1">
    <citation type="submission" date="2023-07" db="EMBL/GenBank/DDBJ databases">
        <title>Sorghum-associated microbial communities from plants grown in Nebraska, USA.</title>
        <authorList>
            <person name="Schachtman D."/>
        </authorList>
    </citation>
    <scope>NUCLEOTIDE SEQUENCE [LARGE SCALE GENOMIC DNA]</scope>
    <source>
        <strain evidence="1 2">BE124</strain>
    </source>
</reference>
<dbReference type="RefSeq" id="WP_310007164.1">
    <property type="nucleotide sequence ID" value="NZ_JAVDTX010000005.1"/>
</dbReference>
<dbReference type="EMBL" id="JAVDTX010000005">
    <property type="protein sequence ID" value="MDR6845664.1"/>
    <property type="molecule type" value="Genomic_DNA"/>
</dbReference>
<dbReference type="Proteomes" id="UP001261871">
    <property type="component" value="Unassembled WGS sequence"/>
</dbReference>